<feature type="transmembrane region" description="Helical" evidence="2">
    <location>
        <begin position="1440"/>
        <end position="1462"/>
    </location>
</feature>
<name>A0A1Q9EW49_SYMMI</name>
<sequence>MLIYSHGGAFWILVCGSVFGSISCNAYDFQYFLPQEFLSDLPLREGSLALEVIQFIQSTQIPDAHHKKVDEGFISETYADSDFNSAVYREQRKVCTQVPPGGNPYGKPHMCERPGVKAPRAEILAPASSREVGRFALQAQFEFDIPGHLEIKTRICLGFCWHESVCSNHHVKITGTVAVSSLVDVTNNAGKLKMSPHTQVSWLDGPTVHGCHPDLLVRLFEDVQPDLSDGVRSLVKNYVEQNLQSPLSFDQNISIHPGLNLTYTLRHLEFVYSDDPMNQSFVVAHAACTAYATARNGSVQAFPEANAPWTGQHSRLPLSDRWNRAMGEAQEQLVLLGGARFSQELLTMLARSLHYMGLLYSENSTHVKDAVLYSTIDFDCPQVDISRAQSGVLMRQKSLHFQAQCLDVTTAPASNFSLLNATFRNVVEQISIKAYVPNDHTAGITLHVLNATMSDANLTSFHSKAFMGQDSQLKALAQQAIQNSIPLINDHLDQTPITFCGGGSSACALVPFAPHPAVSTVPTAGASHPGYVEVSWHCQCGHAGFYDPCLGFPCPEVRVNDLKHPLARQLRKGREEPAPMVLQPRPRSQQEPNGSSQSTAVWVSMFGNSECRFLPDEVMSFGRVGEGDCIQSSESALTPAFQLLPDTSGGSGWQLSHGCTADCSACSLINSMPLRRCTCIRSDTCLLVSSLEDECVGGLKPYPDHELVFTAQRSTLSRFVEARRLRDCVPCGVFEDLSCAANRDQGNQSASLLCRGCPAPATACVFPNVSWGEHLVPKSPLGVKSGYSKVVLATPSLLPVLRACPAPDDRGTVSGTLVVAVLLVLGIMMAAVLARKRLGRSCRWNCRLRLSVRLCRKDSFYQERRFHLCLLVGAVWLSVCGLVWMCCNPLVGQLSQMVATMDVSGFDLEGASRIVEASHVRGAWILFGFAAVLAAISALRILWLHVLVRVGTSPPSEPRDIPDQLTEHWRSLVIFLLAEGGAAVSYLAFVFWQRDFSALYERQQHRVGDLGILSGATASSASAVFCMKLLLSWLAPLLINSRLSTGTVIWATFWCRAASCHRAHGGRGLETTVLGILLTQETTALIWTIAYFHSGYTSEMLLWLGMFSTFLNGFLFCLLAFVDPHWRPWPLAMALGCVATLQLLVNGVMAWLVVDESSLAFLLTSGMATLYFSYSAVMLLSESKASVSTGRPLLEADQPVALGSSRVELVSVLALLWHWLLEKEEASAPSFGARIKWRRLCLFLGSFGLMVDLQRTLRHNSEFSAWDDLNALIASLLSSRHAVLDPDPDSTLAPLVRRYDLARTARALCSGLGAACFVLAFLADVLGSSLAIRYSWAPGYKFLALSRSIGFIGSLAYASGLLVFNLPDYVGLLDFGELQRCGSSFCSAVAFSMKTAIGSGLLAKAAVEFLPLLVSFSWTLFRIGFFLAWDSRNADAVKALMWVTLSCMLRLSPLPGTAAFIASPGQEVILWFSAFLLMPAMLLAVIVKFRLTHLGWYFLWGWVLYLVPLLMMARYALGMDLATLLHRLYKYLKADWPSFLAEFTLSDVVLSDLFFAVLFSKPS</sequence>
<gene>
    <name evidence="3" type="ORF">AK812_SmicGene4490</name>
</gene>
<comment type="caution">
    <text evidence="3">The sequence shown here is derived from an EMBL/GenBank/DDBJ whole genome shotgun (WGS) entry which is preliminary data.</text>
</comment>
<reference evidence="3 4" key="1">
    <citation type="submission" date="2016-02" db="EMBL/GenBank/DDBJ databases">
        <title>Genome analysis of coral dinoflagellate symbionts highlights evolutionary adaptations to a symbiotic lifestyle.</title>
        <authorList>
            <person name="Aranda M."/>
            <person name="Li Y."/>
            <person name="Liew Y.J."/>
            <person name="Baumgarten S."/>
            <person name="Simakov O."/>
            <person name="Wilson M."/>
            <person name="Piel J."/>
            <person name="Ashoor H."/>
            <person name="Bougouffa S."/>
            <person name="Bajic V.B."/>
            <person name="Ryu T."/>
            <person name="Ravasi T."/>
            <person name="Bayer T."/>
            <person name="Micklem G."/>
            <person name="Kim H."/>
            <person name="Bhak J."/>
            <person name="Lajeunesse T.C."/>
            <person name="Voolstra C.R."/>
        </authorList>
    </citation>
    <scope>NUCLEOTIDE SEQUENCE [LARGE SCALE GENOMIC DNA]</scope>
    <source>
        <strain evidence="3 4">CCMP2467</strain>
    </source>
</reference>
<evidence type="ECO:0000256" key="2">
    <source>
        <dbReference type="SAM" id="Phobius"/>
    </source>
</evidence>
<accession>A0A1Q9EW49</accession>
<keyword evidence="2" id="KW-0472">Membrane</keyword>
<dbReference type="Proteomes" id="UP000186817">
    <property type="component" value="Unassembled WGS sequence"/>
</dbReference>
<feature type="transmembrane region" description="Helical" evidence="2">
    <location>
        <begin position="923"/>
        <end position="948"/>
    </location>
</feature>
<organism evidence="3 4">
    <name type="scientific">Symbiodinium microadriaticum</name>
    <name type="common">Dinoflagellate</name>
    <name type="synonym">Zooxanthella microadriatica</name>
    <dbReference type="NCBI Taxonomy" id="2951"/>
    <lineage>
        <taxon>Eukaryota</taxon>
        <taxon>Sar</taxon>
        <taxon>Alveolata</taxon>
        <taxon>Dinophyceae</taxon>
        <taxon>Suessiales</taxon>
        <taxon>Symbiodiniaceae</taxon>
        <taxon>Symbiodinium</taxon>
    </lineage>
</organism>
<evidence type="ECO:0000313" key="3">
    <source>
        <dbReference type="EMBL" id="OLQ11622.1"/>
    </source>
</evidence>
<feature type="transmembrane region" description="Helical" evidence="2">
    <location>
        <begin position="1344"/>
        <end position="1364"/>
    </location>
</feature>
<dbReference type="OMA" id="VNITWAN"/>
<feature type="region of interest" description="Disordered" evidence="1">
    <location>
        <begin position="569"/>
        <end position="598"/>
    </location>
</feature>
<feature type="transmembrane region" description="Helical" evidence="2">
    <location>
        <begin position="813"/>
        <end position="834"/>
    </location>
</feature>
<feature type="transmembrane region" description="Helical" evidence="2">
    <location>
        <begin position="1159"/>
        <end position="1180"/>
    </location>
</feature>
<feature type="compositionally biased region" description="Polar residues" evidence="1">
    <location>
        <begin position="586"/>
        <end position="598"/>
    </location>
</feature>
<keyword evidence="2" id="KW-1133">Transmembrane helix</keyword>
<feature type="transmembrane region" description="Helical" evidence="2">
    <location>
        <begin position="1129"/>
        <end position="1153"/>
    </location>
</feature>
<keyword evidence="2" id="KW-0812">Transmembrane</keyword>
<feature type="transmembrane region" description="Helical" evidence="2">
    <location>
        <begin position="1012"/>
        <end position="1034"/>
    </location>
</feature>
<feature type="transmembrane region" description="Helical" evidence="2">
    <location>
        <begin position="969"/>
        <end position="992"/>
    </location>
</feature>
<dbReference type="EMBL" id="LSRX01000056">
    <property type="protein sequence ID" value="OLQ11622.1"/>
    <property type="molecule type" value="Genomic_DNA"/>
</dbReference>
<feature type="transmembrane region" description="Helical" evidence="2">
    <location>
        <begin position="1100"/>
        <end position="1122"/>
    </location>
</feature>
<evidence type="ECO:0000313" key="4">
    <source>
        <dbReference type="Proteomes" id="UP000186817"/>
    </source>
</evidence>
<feature type="transmembrane region" description="Helical" evidence="2">
    <location>
        <begin position="1409"/>
        <end position="1428"/>
    </location>
</feature>
<protein>
    <submittedName>
        <fullName evidence="3">Uncharacterized protein</fullName>
    </submittedName>
</protein>
<evidence type="ECO:0000256" key="1">
    <source>
        <dbReference type="SAM" id="MobiDB-lite"/>
    </source>
</evidence>
<feature type="transmembrane region" description="Helical" evidence="2">
    <location>
        <begin position="866"/>
        <end position="891"/>
    </location>
</feature>
<dbReference type="OrthoDB" id="408934at2759"/>
<keyword evidence="4" id="KW-1185">Reference proteome</keyword>
<proteinExistence type="predicted"/>
<feature type="transmembrane region" description="Helical" evidence="2">
    <location>
        <begin position="1468"/>
        <end position="1487"/>
    </location>
</feature>
<feature type="transmembrane region" description="Helical" evidence="2">
    <location>
        <begin position="1494"/>
        <end position="1516"/>
    </location>
</feature>
<feature type="transmembrane region" description="Helical" evidence="2">
    <location>
        <begin position="1307"/>
        <end position="1332"/>
    </location>
</feature>
<feature type="transmembrane region" description="Helical" evidence="2">
    <location>
        <begin position="1536"/>
        <end position="1559"/>
    </location>
</feature>